<evidence type="ECO:0000259" key="2">
    <source>
        <dbReference type="PROSITE" id="PS50914"/>
    </source>
</evidence>
<reference evidence="3 4" key="1">
    <citation type="submission" date="2020-07" db="EMBL/GenBank/DDBJ databases">
        <authorList>
            <person name="Maaloum M."/>
        </authorList>
    </citation>
    <scope>NUCLEOTIDE SEQUENCE [LARGE SCALE GENOMIC DNA]</scope>
    <source>
        <strain evidence="3 4">GCS-AN-3</strain>
    </source>
</reference>
<accession>A0A853ITG2</accession>
<dbReference type="InterPro" id="IPR007055">
    <property type="entry name" value="BON_dom"/>
</dbReference>
<evidence type="ECO:0000256" key="1">
    <source>
        <dbReference type="SAM" id="Coils"/>
    </source>
</evidence>
<dbReference type="RefSeq" id="WP_180549503.1">
    <property type="nucleotide sequence ID" value="NZ_JACCKX010000001.1"/>
</dbReference>
<dbReference type="AlphaFoldDB" id="A0A853ITG2"/>
<feature type="coiled-coil region" evidence="1">
    <location>
        <begin position="75"/>
        <end position="102"/>
    </location>
</feature>
<dbReference type="Pfam" id="PF04972">
    <property type="entry name" value="BON"/>
    <property type="match status" value="1"/>
</dbReference>
<gene>
    <name evidence="3" type="ORF">H0I39_02845</name>
</gene>
<name>A0A853ITG2_9BURK</name>
<keyword evidence="4" id="KW-1185">Reference proteome</keyword>
<keyword evidence="1" id="KW-0175">Coiled coil</keyword>
<dbReference type="PANTHER" id="PTHR34606:SF15">
    <property type="entry name" value="BON DOMAIN-CONTAINING PROTEIN"/>
    <property type="match status" value="1"/>
</dbReference>
<dbReference type="SMART" id="SM00749">
    <property type="entry name" value="BON"/>
    <property type="match status" value="1"/>
</dbReference>
<evidence type="ECO:0000313" key="4">
    <source>
        <dbReference type="Proteomes" id="UP000589716"/>
    </source>
</evidence>
<dbReference type="PROSITE" id="PS50914">
    <property type="entry name" value="BON"/>
    <property type="match status" value="1"/>
</dbReference>
<comment type="caution">
    <text evidence="3">The sequence shown here is derived from an EMBL/GenBank/DDBJ whole genome shotgun (WGS) entry which is preliminary data.</text>
</comment>
<dbReference type="PANTHER" id="PTHR34606">
    <property type="entry name" value="BON DOMAIN-CONTAINING PROTEIN"/>
    <property type="match status" value="1"/>
</dbReference>
<evidence type="ECO:0000313" key="3">
    <source>
        <dbReference type="EMBL" id="NZA00981.1"/>
    </source>
</evidence>
<feature type="domain" description="BON" evidence="2">
    <location>
        <begin position="112"/>
        <end position="180"/>
    </location>
</feature>
<proteinExistence type="predicted"/>
<organism evidence="3 4">
    <name type="scientific">Ottowia beijingensis</name>
    <dbReference type="NCBI Taxonomy" id="1207057"/>
    <lineage>
        <taxon>Bacteria</taxon>
        <taxon>Pseudomonadati</taxon>
        <taxon>Pseudomonadota</taxon>
        <taxon>Betaproteobacteria</taxon>
        <taxon>Burkholderiales</taxon>
        <taxon>Comamonadaceae</taxon>
        <taxon>Ottowia</taxon>
    </lineage>
</organism>
<dbReference type="Proteomes" id="UP000589716">
    <property type="component" value="Unassembled WGS sequence"/>
</dbReference>
<dbReference type="InterPro" id="IPR051686">
    <property type="entry name" value="Lipoprotein_DolP"/>
</dbReference>
<dbReference type="Gene3D" id="3.30.1340.30">
    <property type="match status" value="1"/>
</dbReference>
<dbReference type="EMBL" id="JACCKX010000001">
    <property type="protein sequence ID" value="NZA00981.1"/>
    <property type="molecule type" value="Genomic_DNA"/>
</dbReference>
<protein>
    <submittedName>
        <fullName evidence="3">BON domain-containing protein</fullName>
    </submittedName>
</protein>
<dbReference type="InterPro" id="IPR014004">
    <property type="entry name" value="Transpt-assoc_nodulatn_dom_bac"/>
</dbReference>
<sequence>MQGTAPALNCGGRFNLSQTTPPRQPKATIHETPFHASTFRALLAAAVLAGGLAACGGRDNDRLGAHDAPSFETQMARSQAAAVEAQRKADVAEQQAREARAGLDREAAAAIHDADITQAISARLARERSLREAPIKVQTLQGVVWLRGHVPSEAARSDAELLARTTDGVLAVRNRLDVVTR</sequence>